<dbReference type="EMBL" id="ABEU02000020">
    <property type="protein sequence ID" value="PNR32605.1"/>
    <property type="molecule type" value="Genomic_DNA"/>
</dbReference>
<gene>
    <name evidence="2" type="ORF">PHYPA_024547</name>
</gene>
<evidence type="ECO:0000313" key="4">
    <source>
        <dbReference type="Proteomes" id="UP000006727"/>
    </source>
</evidence>
<reference evidence="2 4" key="2">
    <citation type="journal article" date="2018" name="Plant J.">
        <title>The Physcomitrella patens chromosome-scale assembly reveals moss genome structure and evolution.</title>
        <authorList>
            <person name="Lang D."/>
            <person name="Ullrich K.K."/>
            <person name="Murat F."/>
            <person name="Fuchs J."/>
            <person name="Jenkins J."/>
            <person name="Haas F.B."/>
            <person name="Piednoel M."/>
            <person name="Gundlach H."/>
            <person name="Van Bel M."/>
            <person name="Meyberg R."/>
            <person name="Vives C."/>
            <person name="Morata J."/>
            <person name="Symeonidi A."/>
            <person name="Hiss M."/>
            <person name="Muchero W."/>
            <person name="Kamisugi Y."/>
            <person name="Saleh O."/>
            <person name="Blanc G."/>
            <person name="Decker E.L."/>
            <person name="van Gessel N."/>
            <person name="Grimwood J."/>
            <person name="Hayes R.D."/>
            <person name="Graham S.W."/>
            <person name="Gunter L.E."/>
            <person name="McDaniel S.F."/>
            <person name="Hoernstein S.N.W."/>
            <person name="Larsson A."/>
            <person name="Li F.W."/>
            <person name="Perroud P.F."/>
            <person name="Phillips J."/>
            <person name="Ranjan P."/>
            <person name="Rokshar D.S."/>
            <person name="Rothfels C.J."/>
            <person name="Schneider L."/>
            <person name="Shu S."/>
            <person name="Stevenson D.W."/>
            <person name="Thummler F."/>
            <person name="Tillich M."/>
            <person name="Villarreal Aguilar J.C."/>
            <person name="Widiez T."/>
            <person name="Wong G.K."/>
            <person name="Wymore A."/>
            <person name="Zhang Y."/>
            <person name="Zimmer A.D."/>
            <person name="Quatrano R.S."/>
            <person name="Mayer K.F.X."/>
            <person name="Goodstein D."/>
            <person name="Casacuberta J.M."/>
            <person name="Vandepoele K."/>
            <person name="Reski R."/>
            <person name="Cuming A.C."/>
            <person name="Tuskan G.A."/>
            <person name="Maumus F."/>
            <person name="Salse J."/>
            <person name="Schmutz J."/>
            <person name="Rensing S.A."/>
        </authorList>
    </citation>
    <scope>NUCLEOTIDE SEQUENCE [LARGE SCALE GENOMIC DNA]</scope>
    <source>
        <strain evidence="3 4">cv. Gransden 2004</strain>
    </source>
</reference>
<dbReference type="Pfam" id="PF06522">
    <property type="entry name" value="B12D"/>
    <property type="match status" value="1"/>
</dbReference>
<evidence type="ECO:0000313" key="2">
    <source>
        <dbReference type="EMBL" id="PNR32605.1"/>
    </source>
</evidence>
<feature type="transmembrane region" description="Helical" evidence="1">
    <location>
        <begin position="117"/>
        <end position="139"/>
    </location>
</feature>
<evidence type="ECO:0000256" key="1">
    <source>
        <dbReference type="SAM" id="Phobius"/>
    </source>
</evidence>
<organism evidence="2">
    <name type="scientific">Physcomitrium patens</name>
    <name type="common">Spreading-leaved earth moss</name>
    <name type="synonym">Physcomitrella patens</name>
    <dbReference type="NCBI Taxonomy" id="3218"/>
    <lineage>
        <taxon>Eukaryota</taxon>
        <taxon>Viridiplantae</taxon>
        <taxon>Streptophyta</taxon>
        <taxon>Embryophyta</taxon>
        <taxon>Bryophyta</taxon>
        <taxon>Bryophytina</taxon>
        <taxon>Bryopsida</taxon>
        <taxon>Funariidae</taxon>
        <taxon>Funariales</taxon>
        <taxon>Funariaceae</taxon>
        <taxon>Physcomitrium</taxon>
    </lineage>
</organism>
<proteinExistence type="predicted"/>
<reference evidence="2 4" key="1">
    <citation type="journal article" date="2008" name="Science">
        <title>The Physcomitrella genome reveals evolutionary insights into the conquest of land by plants.</title>
        <authorList>
            <person name="Rensing S."/>
            <person name="Lang D."/>
            <person name="Zimmer A."/>
            <person name="Terry A."/>
            <person name="Salamov A."/>
            <person name="Shapiro H."/>
            <person name="Nishiyama T."/>
            <person name="Perroud P.-F."/>
            <person name="Lindquist E."/>
            <person name="Kamisugi Y."/>
            <person name="Tanahashi T."/>
            <person name="Sakakibara K."/>
            <person name="Fujita T."/>
            <person name="Oishi K."/>
            <person name="Shin-I T."/>
            <person name="Kuroki Y."/>
            <person name="Toyoda A."/>
            <person name="Suzuki Y."/>
            <person name="Hashimoto A."/>
            <person name="Yamaguchi K."/>
            <person name="Sugano A."/>
            <person name="Kohara Y."/>
            <person name="Fujiyama A."/>
            <person name="Anterola A."/>
            <person name="Aoki S."/>
            <person name="Ashton N."/>
            <person name="Barbazuk W.B."/>
            <person name="Barker E."/>
            <person name="Bennetzen J."/>
            <person name="Bezanilla M."/>
            <person name="Blankenship R."/>
            <person name="Cho S.H."/>
            <person name="Dutcher S."/>
            <person name="Estelle M."/>
            <person name="Fawcett J.A."/>
            <person name="Gundlach H."/>
            <person name="Hanada K."/>
            <person name="Heyl A."/>
            <person name="Hicks K.A."/>
            <person name="Hugh J."/>
            <person name="Lohr M."/>
            <person name="Mayer K."/>
            <person name="Melkozernov A."/>
            <person name="Murata T."/>
            <person name="Nelson D."/>
            <person name="Pils B."/>
            <person name="Prigge M."/>
            <person name="Reiss B."/>
            <person name="Renner T."/>
            <person name="Rombauts S."/>
            <person name="Rushton P."/>
            <person name="Sanderfoot A."/>
            <person name="Schween G."/>
            <person name="Shiu S.-H."/>
            <person name="Stueber K."/>
            <person name="Theodoulou F.L."/>
            <person name="Tu H."/>
            <person name="Van de Peer Y."/>
            <person name="Verrier P.J."/>
            <person name="Waters E."/>
            <person name="Wood A."/>
            <person name="Yang L."/>
            <person name="Cove D."/>
            <person name="Cuming A."/>
            <person name="Hasebe M."/>
            <person name="Lucas S."/>
            <person name="Mishler D.B."/>
            <person name="Reski R."/>
            <person name="Grigoriev I."/>
            <person name="Quatrano R.S."/>
            <person name="Boore J.L."/>
        </authorList>
    </citation>
    <scope>NUCLEOTIDE SEQUENCE [LARGE SCALE GENOMIC DNA]</scope>
    <source>
        <strain evidence="3 4">cv. Gransden 2004</strain>
    </source>
</reference>
<keyword evidence="1" id="KW-0812">Transmembrane</keyword>
<keyword evidence="4" id="KW-1185">Reference proteome</keyword>
<dbReference type="PANTHER" id="PTHR33417">
    <property type="entry name" value="G-BOX BINDING PROTEIN"/>
    <property type="match status" value="1"/>
</dbReference>
<keyword evidence="1" id="KW-0472">Membrane</keyword>
<name>A0A2K1ITK3_PHYPA</name>
<dbReference type="InterPro" id="IPR010530">
    <property type="entry name" value="B12D"/>
</dbReference>
<dbReference type="AlphaFoldDB" id="A0A2K1ITK3"/>
<dbReference type="EnsemblPlants" id="Pp3c20_1480V3.1">
    <property type="protein sequence ID" value="Pp3c20_1480V3.1"/>
    <property type="gene ID" value="Pp3c20_1480"/>
</dbReference>
<dbReference type="Gramene" id="Pp3c20_1480V3.1">
    <property type="protein sequence ID" value="Pp3c20_1480V3.1"/>
    <property type="gene ID" value="Pp3c20_1480"/>
</dbReference>
<accession>A0A2K1ITK3</accession>
<sequence>MLEFVALLRSCFSDMPWDASKPSSTAEHKRKSMNSQCWFARLMFAGCALPQRKLLKSREYAPWSKIMTIVVPLLLRYHQSVLYSLDSSTGDAGLSWTSSICQNFQNQKNLHTNSMQVYPIVLVIGTAVGLCGTAIVRNASINPDVRIRKAQNWQEQGTSRQGARNCASAEVGISERVFAWHCRINKEDRAAGYLENFTEGKAYKDSAHRRFFAKQSRMVTTRINEAFGGAK</sequence>
<dbReference type="InParanoid" id="A0A2K1ITK3"/>
<keyword evidence="1" id="KW-1133">Transmembrane helix</keyword>
<dbReference type="Proteomes" id="UP000006727">
    <property type="component" value="Chromosome 20"/>
</dbReference>
<evidence type="ECO:0000313" key="3">
    <source>
        <dbReference type="EnsemblPlants" id="Pp3c20_1480V3.1"/>
    </source>
</evidence>
<protein>
    <submittedName>
        <fullName evidence="2 3">Uncharacterized protein</fullName>
    </submittedName>
</protein>
<reference evidence="3" key="3">
    <citation type="submission" date="2020-12" db="UniProtKB">
        <authorList>
            <consortium name="EnsemblPlants"/>
        </authorList>
    </citation>
    <scope>IDENTIFICATION</scope>
</reference>